<dbReference type="Pfam" id="PF00083">
    <property type="entry name" value="Sugar_tr"/>
    <property type="match status" value="1"/>
</dbReference>
<reference evidence="9" key="2">
    <citation type="submission" date="2023-06" db="EMBL/GenBank/DDBJ databases">
        <authorList>
            <consortium name="Lawrence Berkeley National Laboratory"/>
            <person name="Haridas S."/>
            <person name="Hensen N."/>
            <person name="Bonometti L."/>
            <person name="Westerberg I."/>
            <person name="Brannstrom I.O."/>
            <person name="Guillou S."/>
            <person name="Cros-Aarteil S."/>
            <person name="Calhoun S."/>
            <person name="Kuo A."/>
            <person name="Mondo S."/>
            <person name="Pangilinan J."/>
            <person name="Riley R."/>
            <person name="Labutti K."/>
            <person name="Andreopoulos B."/>
            <person name="Lipzen A."/>
            <person name="Chen C."/>
            <person name="Yanf M."/>
            <person name="Daum C."/>
            <person name="Ng V."/>
            <person name="Clum A."/>
            <person name="Steindorff A."/>
            <person name="Ohm R."/>
            <person name="Martin F."/>
            <person name="Silar P."/>
            <person name="Natvig D."/>
            <person name="Lalanne C."/>
            <person name="Gautier V."/>
            <person name="Ament-Velasquez S.L."/>
            <person name="Kruys A."/>
            <person name="Hutchinson M.I."/>
            <person name="Powell A.J."/>
            <person name="Barry K."/>
            <person name="Miller A.N."/>
            <person name="Grigoriev I.V."/>
            <person name="Debuchy R."/>
            <person name="Gladieux P."/>
            <person name="Thoren M.H."/>
            <person name="Johannesson H."/>
        </authorList>
    </citation>
    <scope>NUCLEOTIDE SEQUENCE</scope>
    <source>
        <strain evidence="9">CBS 168.71</strain>
    </source>
</reference>
<feature type="transmembrane region" description="Helical" evidence="7">
    <location>
        <begin position="440"/>
        <end position="462"/>
    </location>
</feature>
<feature type="transmembrane region" description="Helical" evidence="7">
    <location>
        <begin position="159"/>
        <end position="177"/>
    </location>
</feature>
<keyword evidence="10" id="KW-1185">Reference proteome</keyword>
<dbReference type="PROSITE" id="PS50850">
    <property type="entry name" value="MFS"/>
    <property type="match status" value="1"/>
</dbReference>
<name>A0AAE0LXI7_9PEZI</name>
<dbReference type="Proteomes" id="UP001278766">
    <property type="component" value="Unassembled WGS sequence"/>
</dbReference>
<accession>A0AAE0LXI7</accession>
<keyword evidence="4 7" id="KW-0812">Transmembrane</keyword>
<dbReference type="PRINTS" id="PR00171">
    <property type="entry name" value="SUGRTRNSPORT"/>
</dbReference>
<evidence type="ECO:0000313" key="10">
    <source>
        <dbReference type="Proteomes" id="UP001278766"/>
    </source>
</evidence>
<feature type="transmembrane region" description="Helical" evidence="7">
    <location>
        <begin position="20"/>
        <end position="39"/>
    </location>
</feature>
<dbReference type="RefSeq" id="XP_062664731.1">
    <property type="nucleotide sequence ID" value="XM_062807107.1"/>
</dbReference>
<evidence type="ECO:0000256" key="2">
    <source>
        <dbReference type="ARBA" id="ARBA00010992"/>
    </source>
</evidence>
<protein>
    <submittedName>
        <fullName evidence="9">General substrate transporter</fullName>
    </submittedName>
</protein>
<gene>
    <name evidence="9" type="ORF">B0H64DRAFT_449933</name>
</gene>
<evidence type="ECO:0000256" key="3">
    <source>
        <dbReference type="ARBA" id="ARBA00022448"/>
    </source>
</evidence>
<evidence type="ECO:0000256" key="7">
    <source>
        <dbReference type="SAM" id="Phobius"/>
    </source>
</evidence>
<dbReference type="Gene3D" id="1.20.1250.20">
    <property type="entry name" value="MFS general substrate transporter like domains"/>
    <property type="match status" value="1"/>
</dbReference>
<dbReference type="PROSITE" id="PS51257">
    <property type="entry name" value="PROKAR_LIPOPROTEIN"/>
    <property type="match status" value="1"/>
</dbReference>
<organism evidence="9 10">
    <name type="scientific">Chaetomium fimeti</name>
    <dbReference type="NCBI Taxonomy" id="1854472"/>
    <lineage>
        <taxon>Eukaryota</taxon>
        <taxon>Fungi</taxon>
        <taxon>Dikarya</taxon>
        <taxon>Ascomycota</taxon>
        <taxon>Pezizomycotina</taxon>
        <taxon>Sordariomycetes</taxon>
        <taxon>Sordariomycetidae</taxon>
        <taxon>Sordariales</taxon>
        <taxon>Chaetomiaceae</taxon>
        <taxon>Chaetomium</taxon>
    </lineage>
</organism>
<dbReference type="InterPro" id="IPR036259">
    <property type="entry name" value="MFS_trans_sf"/>
</dbReference>
<dbReference type="GeneID" id="87844055"/>
<comment type="subcellular location">
    <subcellularLocation>
        <location evidence="1">Membrane</location>
        <topology evidence="1">Multi-pass membrane protein</topology>
    </subcellularLocation>
</comment>
<sequence>MLRKTRTGTWLPAWVPESTWILSFLLIVCSFVQSCTVGYDTALLNALNILPAYKDYFRLNAATTGLNTASIFIGGILGPTFSGVAADRLGRRPAMFWSSLIAIVGAVMQTAAQNIAMFVVGRIIIGLGASASGIAGGVYLSETFHSRFRAWGVGSLNDFYWIGAIMAAGITLGTSTWTSSWAWRAPSLIQGIFSLLCILILPFVPESPRWLQYQGHSDEARLAVAQTNADSDVSDPVVATIYKEILESLNLEKGRQRPVVEIFKDPVVRRRFLIGTSVGPLSTVVGNLIALFYLGPELNSAGITDSRTQLHVNVVLNAWCLVCCLFGTFLVSSWGRRPTVIAGQSLLTACLFIIGGLSKVYAENGLNGTSNSVIYGNVAVIFLFQGFYSLAWTPVTYLYPTEVMNYSIRANGLAFSSLMLSSLTLLLVFIMPIALESIGWRMYIVNGSWDIIVLLIVILFWVETKGKTLEEIDAIFDGGGQYLNSSDIEEICRGEKTISTVEVKK</sequence>
<proteinExistence type="inferred from homology"/>
<evidence type="ECO:0000259" key="8">
    <source>
        <dbReference type="PROSITE" id="PS50850"/>
    </source>
</evidence>
<feature type="transmembrane region" description="Helical" evidence="7">
    <location>
        <begin position="412"/>
        <end position="434"/>
    </location>
</feature>
<keyword evidence="5 7" id="KW-1133">Transmembrane helix</keyword>
<evidence type="ECO:0000256" key="6">
    <source>
        <dbReference type="ARBA" id="ARBA00023136"/>
    </source>
</evidence>
<dbReference type="PANTHER" id="PTHR48022:SF31">
    <property type="entry name" value="HEXOSE TRANSPORTER"/>
    <property type="match status" value="1"/>
</dbReference>
<evidence type="ECO:0000256" key="4">
    <source>
        <dbReference type="ARBA" id="ARBA00022692"/>
    </source>
</evidence>
<dbReference type="InterPro" id="IPR003663">
    <property type="entry name" value="Sugar/inositol_transpt"/>
</dbReference>
<feature type="transmembrane region" description="Helical" evidence="7">
    <location>
        <begin position="183"/>
        <end position="204"/>
    </location>
</feature>
<dbReference type="EMBL" id="JAUEPN010000001">
    <property type="protein sequence ID" value="KAK3301217.1"/>
    <property type="molecule type" value="Genomic_DNA"/>
</dbReference>
<keyword evidence="3" id="KW-0813">Transport</keyword>
<feature type="transmembrane region" description="Helical" evidence="7">
    <location>
        <begin position="272"/>
        <end position="294"/>
    </location>
</feature>
<keyword evidence="6 7" id="KW-0472">Membrane</keyword>
<dbReference type="AlphaFoldDB" id="A0AAE0LXI7"/>
<evidence type="ECO:0000256" key="5">
    <source>
        <dbReference type="ARBA" id="ARBA00022989"/>
    </source>
</evidence>
<dbReference type="GO" id="GO:0016020">
    <property type="term" value="C:membrane"/>
    <property type="evidence" value="ECO:0007669"/>
    <property type="project" value="UniProtKB-SubCell"/>
</dbReference>
<evidence type="ECO:0000313" key="9">
    <source>
        <dbReference type="EMBL" id="KAK3301217.1"/>
    </source>
</evidence>
<dbReference type="PANTHER" id="PTHR48022">
    <property type="entry name" value="PLASTIDIC GLUCOSE TRANSPORTER 4"/>
    <property type="match status" value="1"/>
</dbReference>
<feature type="transmembrane region" description="Helical" evidence="7">
    <location>
        <begin position="341"/>
        <end position="362"/>
    </location>
</feature>
<feature type="transmembrane region" description="Helical" evidence="7">
    <location>
        <begin position="118"/>
        <end position="139"/>
    </location>
</feature>
<dbReference type="GO" id="GO:0005351">
    <property type="term" value="F:carbohydrate:proton symporter activity"/>
    <property type="evidence" value="ECO:0007669"/>
    <property type="project" value="TreeGrafter"/>
</dbReference>
<feature type="transmembrane region" description="Helical" evidence="7">
    <location>
        <begin position="59"/>
        <end position="82"/>
    </location>
</feature>
<feature type="domain" description="Major facilitator superfamily (MFS) profile" evidence="8">
    <location>
        <begin position="26"/>
        <end position="465"/>
    </location>
</feature>
<dbReference type="InterPro" id="IPR005829">
    <property type="entry name" value="Sugar_transporter_CS"/>
</dbReference>
<feature type="transmembrane region" description="Helical" evidence="7">
    <location>
        <begin position="314"/>
        <end position="334"/>
    </location>
</feature>
<feature type="transmembrane region" description="Helical" evidence="7">
    <location>
        <begin position="374"/>
        <end position="400"/>
    </location>
</feature>
<reference evidence="9" key="1">
    <citation type="journal article" date="2023" name="Mol. Phylogenet. Evol.">
        <title>Genome-scale phylogeny and comparative genomics of the fungal order Sordariales.</title>
        <authorList>
            <person name="Hensen N."/>
            <person name="Bonometti L."/>
            <person name="Westerberg I."/>
            <person name="Brannstrom I.O."/>
            <person name="Guillou S."/>
            <person name="Cros-Aarteil S."/>
            <person name="Calhoun S."/>
            <person name="Haridas S."/>
            <person name="Kuo A."/>
            <person name="Mondo S."/>
            <person name="Pangilinan J."/>
            <person name="Riley R."/>
            <person name="LaButti K."/>
            <person name="Andreopoulos B."/>
            <person name="Lipzen A."/>
            <person name="Chen C."/>
            <person name="Yan M."/>
            <person name="Daum C."/>
            <person name="Ng V."/>
            <person name="Clum A."/>
            <person name="Steindorff A."/>
            <person name="Ohm R.A."/>
            <person name="Martin F."/>
            <person name="Silar P."/>
            <person name="Natvig D.O."/>
            <person name="Lalanne C."/>
            <person name="Gautier V."/>
            <person name="Ament-Velasquez S.L."/>
            <person name="Kruys A."/>
            <person name="Hutchinson M.I."/>
            <person name="Powell A.J."/>
            <person name="Barry K."/>
            <person name="Miller A.N."/>
            <person name="Grigoriev I.V."/>
            <person name="Debuchy R."/>
            <person name="Gladieux P."/>
            <person name="Hiltunen Thoren M."/>
            <person name="Johannesson H."/>
        </authorList>
    </citation>
    <scope>NUCLEOTIDE SEQUENCE</scope>
    <source>
        <strain evidence="9">CBS 168.71</strain>
    </source>
</reference>
<feature type="transmembrane region" description="Helical" evidence="7">
    <location>
        <begin position="94"/>
        <end position="112"/>
    </location>
</feature>
<dbReference type="InterPro" id="IPR050360">
    <property type="entry name" value="MFS_Sugar_Transporters"/>
</dbReference>
<dbReference type="FunFam" id="1.20.1250.20:FF:000134">
    <property type="entry name" value="MFS sugar transporter protein"/>
    <property type="match status" value="1"/>
</dbReference>
<dbReference type="PROSITE" id="PS00216">
    <property type="entry name" value="SUGAR_TRANSPORT_1"/>
    <property type="match status" value="1"/>
</dbReference>
<evidence type="ECO:0000256" key="1">
    <source>
        <dbReference type="ARBA" id="ARBA00004141"/>
    </source>
</evidence>
<comment type="similarity">
    <text evidence="2">Belongs to the major facilitator superfamily. Sugar transporter (TC 2.A.1.1) family.</text>
</comment>
<dbReference type="InterPro" id="IPR005828">
    <property type="entry name" value="MFS_sugar_transport-like"/>
</dbReference>
<dbReference type="InterPro" id="IPR020846">
    <property type="entry name" value="MFS_dom"/>
</dbReference>
<comment type="caution">
    <text evidence="9">The sequence shown here is derived from an EMBL/GenBank/DDBJ whole genome shotgun (WGS) entry which is preliminary data.</text>
</comment>
<dbReference type="SUPFAM" id="SSF103473">
    <property type="entry name" value="MFS general substrate transporter"/>
    <property type="match status" value="1"/>
</dbReference>